<dbReference type="Pfam" id="PF00575">
    <property type="entry name" value="S1"/>
    <property type="match status" value="2"/>
</dbReference>
<gene>
    <name evidence="8" type="ORF">ACHAWU_005338</name>
</gene>
<comment type="function">
    <text evidence="4">Associates with the EF-Tu.GDP complex and induces the exchange of GDP to GTP. It remains bound to the aminoacyl-tRNA.EF-Tu.GTP complex up to the GTP hydrolysis stage on the ribosome.</text>
</comment>
<evidence type="ECO:0000256" key="2">
    <source>
        <dbReference type="ARBA" id="ARBA00022980"/>
    </source>
</evidence>
<evidence type="ECO:0000256" key="1">
    <source>
        <dbReference type="ARBA" id="ARBA00006767"/>
    </source>
</evidence>
<feature type="domain" description="S1 motif" evidence="7">
    <location>
        <begin position="221"/>
        <end position="290"/>
    </location>
</feature>
<evidence type="ECO:0000256" key="5">
    <source>
        <dbReference type="SAM" id="MobiDB-lite"/>
    </source>
</evidence>
<accession>A0ABD3N8F4</accession>
<keyword evidence="2" id="KW-0689">Ribosomal protein</keyword>
<dbReference type="FunFam" id="2.40.50.140:FF:000051">
    <property type="entry name" value="RNA-binding transcriptional accessory protein"/>
    <property type="match status" value="1"/>
</dbReference>
<keyword evidence="6" id="KW-0732">Signal</keyword>
<dbReference type="AlphaFoldDB" id="A0ABD3N8F4"/>
<dbReference type="InterPro" id="IPR003029">
    <property type="entry name" value="S1_domain"/>
</dbReference>
<evidence type="ECO:0000259" key="7">
    <source>
        <dbReference type="PROSITE" id="PS50126"/>
    </source>
</evidence>
<dbReference type="Gene3D" id="2.40.50.140">
    <property type="entry name" value="Nucleic acid-binding proteins"/>
    <property type="match status" value="2"/>
</dbReference>
<evidence type="ECO:0000313" key="8">
    <source>
        <dbReference type="EMBL" id="KAL3772287.1"/>
    </source>
</evidence>
<dbReference type="SMART" id="SM00316">
    <property type="entry name" value="S1"/>
    <property type="match status" value="2"/>
</dbReference>
<reference evidence="8 9" key="1">
    <citation type="submission" date="2024-10" db="EMBL/GenBank/DDBJ databases">
        <title>Updated reference genomes for cyclostephanoid diatoms.</title>
        <authorList>
            <person name="Roberts W.R."/>
            <person name="Alverson A.J."/>
        </authorList>
    </citation>
    <scope>NUCLEOTIDE SEQUENCE [LARGE SCALE GENOMIC DNA]</scope>
    <source>
        <strain evidence="8 9">AJA232-27</strain>
    </source>
</reference>
<dbReference type="GO" id="GO:0005840">
    <property type="term" value="C:ribosome"/>
    <property type="evidence" value="ECO:0007669"/>
    <property type="project" value="UniProtKB-KW"/>
</dbReference>
<feature type="chain" id="PRO_5044766698" description="S1 motif domain-containing protein" evidence="6">
    <location>
        <begin position="29"/>
        <end position="351"/>
    </location>
</feature>
<keyword evidence="3" id="KW-0687">Ribonucleoprotein</keyword>
<protein>
    <recommendedName>
        <fullName evidence="7">S1 motif domain-containing protein</fullName>
    </recommendedName>
</protein>
<dbReference type="Proteomes" id="UP001530293">
    <property type="component" value="Unassembled WGS sequence"/>
</dbReference>
<dbReference type="InterPro" id="IPR050437">
    <property type="entry name" value="Ribos_protein_bS1-like"/>
</dbReference>
<proteinExistence type="inferred from homology"/>
<dbReference type="InterPro" id="IPR012340">
    <property type="entry name" value="NA-bd_OB-fold"/>
</dbReference>
<dbReference type="PANTHER" id="PTHR10724:SF7">
    <property type="entry name" value="SMALL RIBOSOMAL SUBUNIT PROTEIN BS1C"/>
    <property type="match status" value="1"/>
</dbReference>
<feature type="region of interest" description="Disordered" evidence="5">
    <location>
        <begin position="28"/>
        <end position="117"/>
    </location>
</feature>
<evidence type="ECO:0000256" key="4">
    <source>
        <dbReference type="ARBA" id="ARBA00025453"/>
    </source>
</evidence>
<name>A0ABD3N8F4_9STRA</name>
<dbReference type="GO" id="GO:0005737">
    <property type="term" value="C:cytoplasm"/>
    <property type="evidence" value="ECO:0007669"/>
    <property type="project" value="UniProtKB-ARBA"/>
</dbReference>
<evidence type="ECO:0000256" key="3">
    <source>
        <dbReference type="ARBA" id="ARBA00023274"/>
    </source>
</evidence>
<feature type="signal peptide" evidence="6">
    <location>
        <begin position="1"/>
        <end position="28"/>
    </location>
</feature>
<feature type="compositionally biased region" description="Polar residues" evidence="5">
    <location>
        <begin position="48"/>
        <end position="60"/>
    </location>
</feature>
<dbReference type="GO" id="GO:0003729">
    <property type="term" value="F:mRNA binding"/>
    <property type="evidence" value="ECO:0007669"/>
    <property type="project" value="UniProtKB-ARBA"/>
</dbReference>
<dbReference type="GO" id="GO:1990904">
    <property type="term" value="C:ribonucleoprotein complex"/>
    <property type="evidence" value="ECO:0007669"/>
    <property type="project" value="UniProtKB-KW"/>
</dbReference>
<evidence type="ECO:0000313" key="9">
    <source>
        <dbReference type="Proteomes" id="UP001530293"/>
    </source>
</evidence>
<comment type="similarity">
    <text evidence="1">Belongs to the bacterial ribosomal protein bS1 family.</text>
</comment>
<feature type="compositionally biased region" description="Low complexity" evidence="5">
    <location>
        <begin position="61"/>
        <end position="96"/>
    </location>
</feature>
<dbReference type="SUPFAM" id="SSF50249">
    <property type="entry name" value="Nucleic acid-binding proteins"/>
    <property type="match status" value="2"/>
</dbReference>
<feature type="domain" description="S1 motif" evidence="7">
    <location>
        <begin position="130"/>
        <end position="206"/>
    </location>
</feature>
<evidence type="ECO:0000256" key="6">
    <source>
        <dbReference type="SAM" id="SignalP"/>
    </source>
</evidence>
<dbReference type="PANTHER" id="PTHR10724">
    <property type="entry name" value="30S RIBOSOMAL PROTEIN S1"/>
    <property type="match status" value="1"/>
</dbReference>
<comment type="caution">
    <text evidence="8">The sequence shown here is derived from an EMBL/GenBank/DDBJ whole genome shotgun (WGS) entry which is preliminary data.</text>
</comment>
<sequence length="351" mass="38213">MKFFTSRCSAIFATAALAFALSQHEVDAFSPPNPRHRPSARVAGAGTNGKQQQLQSSNAITPPVSKSTTPTSHLANDTTTPKSPSSSESNNTISSRNVKKNIIVKNVPDRNRKGGAKSKSFKALKDLRIGSTLSGVVVDVCDFGAFVNIGFATLGSRPGTALLHISQIRDTIVSNIHDVIKVGDRIENARVVSIDLKKGAVGISLRKPRPKRVDLDTLKVGDVLEGRVDSVVPYGVFVDVGTKVNALLHISRITGGAIENVRHHLNEGDSVKVHIIDLDKMKKTLAVSMLDKKADQYLDRRMSQRLKRFYGTVSSSESVVNEGVKDDESNELDYFDQAIRELEEALRDRSS</sequence>
<dbReference type="PROSITE" id="PS50126">
    <property type="entry name" value="S1"/>
    <property type="match status" value="2"/>
</dbReference>
<organism evidence="8 9">
    <name type="scientific">Discostella pseudostelligera</name>
    <dbReference type="NCBI Taxonomy" id="259834"/>
    <lineage>
        <taxon>Eukaryota</taxon>
        <taxon>Sar</taxon>
        <taxon>Stramenopiles</taxon>
        <taxon>Ochrophyta</taxon>
        <taxon>Bacillariophyta</taxon>
        <taxon>Coscinodiscophyceae</taxon>
        <taxon>Thalassiosirophycidae</taxon>
        <taxon>Stephanodiscales</taxon>
        <taxon>Stephanodiscaceae</taxon>
        <taxon>Discostella</taxon>
    </lineage>
</organism>
<keyword evidence="9" id="KW-1185">Reference proteome</keyword>
<dbReference type="EMBL" id="JALLBG020000013">
    <property type="protein sequence ID" value="KAL3772287.1"/>
    <property type="molecule type" value="Genomic_DNA"/>
</dbReference>